<protein>
    <submittedName>
        <fullName evidence="5">Replication initiation factor domain-containing protein</fullName>
    </submittedName>
    <submittedName>
        <fullName evidence="2">Replication protein</fullName>
    </submittedName>
</protein>
<evidence type="ECO:0000313" key="2">
    <source>
        <dbReference type="EMBL" id="NDW43286.1"/>
    </source>
</evidence>
<reference evidence="3 6" key="1">
    <citation type="submission" date="2017-05" db="EMBL/GenBank/DDBJ databases">
        <title>Draft genome sequence of MDR A. baumannii AB360.</title>
        <authorList>
            <person name="Wareham D.W."/>
            <person name="Bean D.C."/>
        </authorList>
    </citation>
    <scope>NUCLEOTIDE SEQUENCE [LARGE SCALE GENOMIC DNA]</scope>
    <source>
        <strain evidence="3 6">AB360</strain>
    </source>
</reference>
<evidence type="ECO:0000313" key="3">
    <source>
        <dbReference type="EMBL" id="OWK67923.1"/>
    </source>
</evidence>
<dbReference type="RefSeq" id="WP_045544134.1">
    <property type="nucleotide sequence ID" value="NZ_AP014649.1"/>
</dbReference>
<keyword evidence="5" id="KW-0396">Initiation factor</keyword>
<sequence length="501" mass="56816">MNALMSQILEFDNSSLSLVEIFDRQKSIFDDIHAHSAFGEITLADGQTLKNMLDGIVKNKLAAIDSKPEKQAKPAETSIQELFVQKVAITAQNTAESTPFYNIGVADSSYSQDFSRQASESYAFPRNLDNYQLISTPQGVVPVLRAVPIDNSIVGVDWVTFSFCQSTFGEKYVHLQPEQVDLAVGDAIETWLDQLLFEIFGFGIAQKREKGMHFNKYGYDLQDNLGLVLYGHNNKRITVQINGTGCALARKGWNEQLYKFLKEQAISPKLNRIDLAFDDFESEWVSVDMAYDWDTQNLFWCGGCNPEINQLGDWKRINGKGRTLTIGNRSSSKFLRFYERGKKEGDSLSLWTRAELELKSTDRYLPLDILLSPSTYFKGAYPALEILANQLNDFVAPEKCQLIEKQANINVDKALKIVKHQFGKYIRQFRKFINDADLLNLISSDKDVMPKRLNFSHAAVMQALRINQPIQNKSIIETPLFEGVPFLMSSENFYEGLTHAI</sequence>
<dbReference type="InterPro" id="IPR003491">
    <property type="entry name" value="REP-like_C"/>
</dbReference>
<dbReference type="Pfam" id="PF02486">
    <property type="entry name" value="Rep_trans"/>
    <property type="match status" value="1"/>
</dbReference>
<dbReference type="AlphaFoldDB" id="A0A090B5S6"/>
<evidence type="ECO:0000313" key="6">
    <source>
        <dbReference type="Proteomes" id="UP000197394"/>
    </source>
</evidence>
<dbReference type="Proteomes" id="UP000470018">
    <property type="component" value="Unassembled WGS sequence"/>
</dbReference>
<proteinExistence type="predicted"/>
<reference evidence="5" key="3">
    <citation type="submission" date="2021-03" db="EMBL/GenBank/DDBJ databases">
        <title>Complete genome sequencing of Acinetobacter baumannii.</title>
        <authorList>
            <person name="Yadav B."/>
            <person name="Makwana N."/>
            <person name="Kharat A.S."/>
            <person name="Veeraraghavan B."/>
            <person name="Vijayakumar S."/>
            <person name="Priya M."/>
        </authorList>
    </citation>
    <scope>NUCLEOTIDE SEQUENCE</scope>
    <source>
        <strain evidence="5">KSK6</strain>
    </source>
</reference>
<organism evidence="2 7">
    <name type="scientific">Acinetobacter baumannii</name>
    <dbReference type="NCBI Taxonomy" id="470"/>
    <lineage>
        <taxon>Bacteria</taxon>
        <taxon>Pseudomonadati</taxon>
        <taxon>Pseudomonadota</taxon>
        <taxon>Gammaproteobacteria</taxon>
        <taxon>Moraxellales</taxon>
        <taxon>Moraxellaceae</taxon>
        <taxon>Acinetobacter</taxon>
        <taxon>Acinetobacter calcoaceticus/baumannii complex</taxon>
    </lineage>
</organism>
<dbReference type="Proteomes" id="UP000664966">
    <property type="component" value="Chromosome"/>
</dbReference>
<reference evidence="2 7" key="2">
    <citation type="submission" date="2020-02" db="EMBL/GenBank/DDBJ databases">
        <title>Whole genome shot-gun sequencing of clinical Carbapenem resistant A. baumannii.</title>
        <authorList>
            <person name="Veeraraghavan B."/>
            <person name="Mathur P."/>
            <person name="Vijayakumar S."/>
            <person name="Vasudevan K."/>
            <person name="Lincy M."/>
            <person name="Kirubananthan A."/>
        </authorList>
    </citation>
    <scope>NUCLEOTIDE SEQUENCE [LARGE SCALE GENOMIC DNA]</scope>
    <source>
        <strain evidence="2 7">SP816</strain>
    </source>
</reference>
<dbReference type="EMBL" id="CP072270">
    <property type="protein sequence ID" value="QTK45272.1"/>
    <property type="molecule type" value="Genomic_DNA"/>
</dbReference>
<keyword evidence="5" id="KW-0648">Protein biosynthesis</keyword>
<dbReference type="EMBL" id="NGKM01000002">
    <property type="protein sequence ID" value="OWK67923.1"/>
    <property type="molecule type" value="Genomic_DNA"/>
</dbReference>
<accession>A0A090B5S6</accession>
<dbReference type="EMBL" id="NGKM01000002">
    <property type="protein sequence ID" value="OWK67927.1"/>
    <property type="molecule type" value="Genomic_DNA"/>
</dbReference>
<evidence type="ECO:0000313" key="4">
    <source>
        <dbReference type="EMBL" id="OWK67927.1"/>
    </source>
</evidence>
<dbReference type="Proteomes" id="UP000197394">
    <property type="component" value="Unassembled WGS sequence"/>
</dbReference>
<evidence type="ECO:0000313" key="5">
    <source>
        <dbReference type="EMBL" id="QTK45272.1"/>
    </source>
</evidence>
<evidence type="ECO:0000313" key="7">
    <source>
        <dbReference type="Proteomes" id="UP000470018"/>
    </source>
</evidence>
<dbReference type="EMBL" id="JAAGTY010000053">
    <property type="protein sequence ID" value="NDW43286.1"/>
    <property type="molecule type" value="Genomic_DNA"/>
</dbReference>
<evidence type="ECO:0000259" key="1">
    <source>
        <dbReference type="Pfam" id="PF02486"/>
    </source>
</evidence>
<feature type="domain" description="Replication initiation protein-like C-terminal" evidence="1">
    <location>
        <begin position="269"/>
        <end position="434"/>
    </location>
</feature>
<name>A0A090B5S6_ACIBA</name>
<dbReference type="GO" id="GO:0003743">
    <property type="term" value="F:translation initiation factor activity"/>
    <property type="evidence" value="ECO:0007669"/>
    <property type="project" value="UniProtKB-KW"/>
</dbReference>
<gene>
    <name evidence="3" type="ORF">CBE85_03155</name>
    <name evidence="4" type="ORF">CBE85_03175</name>
    <name evidence="2" type="ORF">G3N53_19685</name>
    <name evidence="5" type="ORF">J6E47_09580</name>
</gene>